<feature type="compositionally biased region" description="Basic and acidic residues" evidence="1">
    <location>
        <begin position="456"/>
        <end position="465"/>
    </location>
</feature>
<evidence type="ECO:0000313" key="3">
    <source>
        <dbReference type="Proteomes" id="UP001500665"/>
    </source>
</evidence>
<comment type="caution">
    <text evidence="2">The sequence shown here is derived from an EMBL/GenBank/DDBJ whole genome shotgun (WGS) entry which is preliminary data.</text>
</comment>
<feature type="region of interest" description="Disordered" evidence="1">
    <location>
        <begin position="311"/>
        <end position="433"/>
    </location>
</feature>
<evidence type="ECO:0000256" key="1">
    <source>
        <dbReference type="SAM" id="MobiDB-lite"/>
    </source>
</evidence>
<feature type="compositionally biased region" description="Basic residues" evidence="1">
    <location>
        <begin position="466"/>
        <end position="475"/>
    </location>
</feature>
<feature type="compositionally biased region" description="Pro residues" evidence="1">
    <location>
        <begin position="176"/>
        <end position="188"/>
    </location>
</feature>
<feature type="compositionally biased region" description="Low complexity" evidence="1">
    <location>
        <begin position="166"/>
        <end position="175"/>
    </location>
</feature>
<keyword evidence="3" id="KW-1185">Reference proteome</keyword>
<protein>
    <recommendedName>
        <fullName evidence="4">Fibronectin type-III domain-containing protein</fullName>
    </recommendedName>
</protein>
<dbReference type="EMBL" id="BAAAHH010000002">
    <property type="protein sequence ID" value="GAA0939440.1"/>
    <property type="molecule type" value="Genomic_DNA"/>
</dbReference>
<dbReference type="Proteomes" id="UP001500665">
    <property type="component" value="Unassembled WGS sequence"/>
</dbReference>
<reference evidence="2 3" key="1">
    <citation type="journal article" date="2019" name="Int. J. Syst. Evol. Microbiol.">
        <title>The Global Catalogue of Microorganisms (GCM) 10K type strain sequencing project: providing services to taxonomists for standard genome sequencing and annotation.</title>
        <authorList>
            <consortium name="The Broad Institute Genomics Platform"/>
            <consortium name="The Broad Institute Genome Sequencing Center for Infectious Disease"/>
            <person name="Wu L."/>
            <person name="Ma J."/>
        </authorList>
    </citation>
    <scope>NUCLEOTIDE SEQUENCE [LARGE SCALE GENOMIC DNA]</scope>
    <source>
        <strain evidence="2 3">JCM 10696</strain>
    </source>
</reference>
<organism evidence="2 3">
    <name type="scientific">Actinocorallia libanotica</name>
    <dbReference type="NCBI Taxonomy" id="46162"/>
    <lineage>
        <taxon>Bacteria</taxon>
        <taxon>Bacillati</taxon>
        <taxon>Actinomycetota</taxon>
        <taxon>Actinomycetes</taxon>
        <taxon>Streptosporangiales</taxon>
        <taxon>Thermomonosporaceae</taxon>
        <taxon>Actinocorallia</taxon>
    </lineage>
</organism>
<feature type="region of interest" description="Disordered" evidence="1">
    <location>
        <begin position="161"/>
        <end position="195"/>
    </location>
</feature>
<dbReference type="Gene3D" id="2.60.40.10">
    <property type="entry name" value="Immunoglobulins"/>
    <property type="match status" value="1"/>
</dbReference>
<feature type="compositionally biased region" description="Basic residues" evidence="1">
    <location>
        <begin position="325"/>
        <end position="337"/>
    </location>
</feature>
<evidence type="ECO:0008006" key="4">
    <source>
        <dbReference type="Google" id="ProtNLM"/>
    </source>
</evidence>
<gene>
    <name evidence="2" type="ORF">GCM10009550_07970</name>
</gene>
<feature type="region of interest" description="Disordered" evidence="1">
    <location>
        <begin position="445"/>
        <end position="475"/>
    </location>
</feature>
<proteinExistence type="predicted"/>
<feature type="compositionally biased region" description="Acidic residues" evidence="1">
    <location>
        <begin position="356"/>
        <end position="365"/>
    </location>
</feature>
<name>A0ABN1Q9Z4_9ACTN</name>
<dbReference type="InterPro" id="IPR013783">
    <property type="entry name" value="Ig-like_fold"/>
</dbReference>
<evidence type="ECO:0000313" key="2">
    <source>
        <dbReference type="EMBL" id="GAA0939440.1"/>
    </source>
</evidence>
<accession>A0ABN1Q9Z4</accession>
<sequence length="475" mass="48921">MITSSSVTVRVKSAPGGGTLYVDGVPVAAGKNKILQYTINGRTTANGTHRVRLEATSGLWWDAASSTFQMKVPASAPSGVTASASGNKVTVRWQKGSEPDLTGYTLSGDLGTRNVSAGSCGAQCSVTLKASAGGQATIQVVAKRSGAAPSGATTRTVRLKGTAAQPQAPGNGNAPVPGPGPSYAPPPGTGQNPVFPTVAPNPPGFSTENPEVTMVYPTPTDPAVLDPSVVSMDNTGLTDTLADESLQWGKSVAIALVLLLCAAHLGAWTRSLRAVKATGPGGVRVAPGSAHARVEANRLHIEAALLAAKGTLEESPGSEEAGSGRKSRRFKKRKHKPSSPEPAEANFEPAVSTVEPDQDFPDELNLEYTPKNLDLADKAGGEPVADLDETSVDLGTSAPFDEIDDEPSPDTTILDGGPKGPEGTGKPDGEGADAALAALIELAKTDAPAETSVEEPGDRTEVLEHPRRRRGLFRR</sequence>